<sequence length="86" mass="9868">MDTQPWTHSHGHTAMDTQPWTHSHGHQKWSRDDEIPSKTLSYINVRVGDIQKEIRAETTWPDSVCSSLAGHHTQITRESSTYKNEA</sequence>
<dbReference type="Proteomes" id="UP000886523">
    <property type="component" value="Unassembled WGS sequence"/>
</dbReference>
<organism evidence="2 3">
    <name type="scientific">Hydnum rufescens UP504</name>
    <dbReference type="NCBI Taxonomy" id="1448309"/>
    <lineage>
        <taxon>Eukaryota</taxon>
        <taxon>Fungi</taxon>
        <taxon>Dikarya</taxon>
        <taxon>Basidiomycota</taxon>
        <taxon>Agaricomycotina</taxon>
        <taxon>Agaricomycetes</taxon>
        <taxon>Cantharellales</taxon>
        <taxon>Hydnaceae</taxon>
        <taxon>Hydnum</taxon>
    </lineage>
</organism>
<evidence type="ECO:0000256" key="1">
    <source>
        <dbReference type="SAM" id="MobiDB-lite"/>
    </source>
</evidence>
<accession>A0A9P6ARF3</accession>
<protein>
    <submittedName>
        <fullName evidence="2">Uncharacterized protein</fullName>
    </submittedName>
</protein>
<evidence type="ECO:0000313" key="3">
    <source>
        <dbReference type="Proteomes" id="UP000886523"/>
    </source>
</evidence>
<evidence type="ECO:0000313" key="2">
    <source>
        <dbReference type="EMBL" id="KAF9510590.1"/>
    </source>
</evidence>
<gene>
    <name evidence="2" type="ORF">BS47DRAFT_53313</name>
</gene>
<comment type="caution">
    <text evidence="2">The sequence shown here is derived from an EMBL/GenBank/DDBJ whole genome shotgun (WGS) entry which is preliminary data.</text>
</comment>
<name>A0A9P6ARF3_9AGAM</name>
<keyword evidence="3" id="KW-1185">Reference proteome</keyword>
<proteinExistence type="predicted"/>
<feature type="region of interest" description="Disordered" evidence="1">
    <location>
        <begin position="1"/>
        <end position="32"/>
    </location>
</feature>
<dbReference type="EMBL" id="MU129013">
    <property type="protein sequence ID" value="KAF9510590.1"/>
    <property type="molecule type" value="Genomic_DNA"/>
</dbReference>
<dbReference type="AlphaFoldDB" id="A0A9P6ARF3"/>
<reference evidence="2" key="1">
    <citation type="journal article" date="2020" name="Nat. Commun.">
        <title>Large-scale genome sequencing of mycorrhizal fungi provides insights into the early evolution of symbiotic traits.</title>
        <authorList>
            <person name="Miyauchi S."/>
            <person name="Kiss E."/>
            <person name="Kuo A."/>
            <person name="Drula E."/>
            <person name="Kohler A."/>
            <person name="Sanchez-Garcia M."/>
            <person name="Morin E."/>
            <person name="Andreopoulos B."/>
            <person name="Barry K.W."/>
            <person name="Bonito G."/>
            <person name="Buee M."/>
            <person name="Carver A."/>
            <person name="Chen C."/>
            <person name="Cichocki N."/>
            <person name="Clum A."/>
            <person name="Culley D."/>
            <person name="Crous P.W."/>
            <person name="Fauchery L."/>
            <person name="Girlanda M."/>
            <person name="Hayes R.D."/>
            <person name="Keri Z."/>
            <person name="LaButti K."/>
            <person name="Lipzen A."/>
            <person name="Lombard V."/>
            <person name="Magnuson J."/>
            <person name="Maillard F."/>
            <person name="Murat C."/>
            <person name="Nolan M."/>
            <person name="Ohm R.A."/>
            <person name="Pangilinan J."/>
            <person name="Pereira M.F."/>
            <person name="Perotto S."/>
            <person name="Peter M."/>
            <person name="Pfister S."/>
            <person name="Riley R."/>
            <person name="Sitrit Y."/>
            <person name="Stielow J.B."/>
            <person name="Szollosi G."/>
            <person name="Zifcakova L."/>
            <person name="Stursova M."/>
            <person name="Spatafora J.W."/>
            <person name="Tedersoo L."/>
            <person name="Vaario L.M."/>
            <person name="Yamada A."/>
            <person name="Yan M."/>
            <person name="Wang P."/>
            <person name="Xu J."/>
            <person name="Bruns T."/>
            <person name="Baldrian P."/>
            <person name="Vilgalys R."/>
            <person name="Dunand C."/>
            <person name="Henrissat B."/>
            <person name="Grigoriev I.V."/>
            <person name="Hibbett D."/>
            <person name="Nagy L.G."/>
            <person name="Martin F.M."/>
        </authorList>
    </citation>
    <scope>NUCLEOTIDE SEQUENCE</scope>
    <source>
        <strain evidence="2">UP504</strain>
    </source>
</reference>